<accession>A0A0P9ERL9</accession>
<evidence type="ECO:0000256" key="2">
    <source>
        <dbReference type="ARBA" id="ARBA00022857"/>
    </source>
</evidence>
<dbReference type="GeneID" id="28978671"/>
<dbReference type="RefSeq" id="XP_018268076.1">
    <property type="nucleotide sequence ID" value="XM_018418223.1"/>
</dbReference>
<dbReference type="OrthoDB" id="1393670at2759"/>
<comment type="similarity">
    <text evidence="1">Belongs to the short-chain dehydrogenases/reductases (SDR) family.</text>
</comment>
<dbReference type="OMA" id="GHEQWSK"/>
<evidence type="ECO:0000313" key="5">
    <source>
        <dbReference type="Proteomes" id="UP000053890"/>
    </source>
</evidence>
<keyword evidence="2" id="KW-0521">NADP</keyword>
<keyword evidence="5" id="KW-1185">Reference proteome</keyword>
<dbReference type="PRINTS" id="PR00080">
    <property type="entry name" value="SDRFAMILY"/>
</dbReference>
<evidence type="ECO:0000313" key="4">
    <source>
        <dbReference type="EMBL" id="KPV72027.1"/>
    </source>
</evidence>
<dbReference type="GO" id="GO:0006633">
    <property type="term" value="P:fatty acid biosynthetic process"/>
    <property type="evidence" value="ECO:0007669"/>
    <property type="project" value="TreeGrafter"/>
</dbReference>
<dbReference type="SUPFAM" id="SSF51735">
    <property type="entry name" value="NAD(P)-binding Rossmann-fold domains"/>
    <property type="match status" value="1"/>
</dbReference>
<dbReference type="Gene3D" id="3.40.50.720">
    <property type="entry name" value="NAD(P)-binding Rossmann-like Domain"/>
    <property type="match status" value="1"/>
</dbReference>
<dbReference type="PRINTS" id="PR00081">
    <property type="entry name" value="GDHRDH"/>
</dbReference>
<dbReference type="GO" id="GO:0016616">
    <property type="term" value="F:oxidoreductase activity, acting on the CH-OH group of donors, NAD or NADP as acceptor"/>
    <property type="evidence" value="ECO:0007669"/>
    <property type="project" value="TreeGrafter"/>
</dbReference>
<dbReference type="GO" id="GO:0048038">
    <property type="term" value="F:quinone binding"/>
    <property type="evidence" value="ECO:0007669"/>
    <property type="project" value="TreeGrafter"/>
</dbReference>
<gene>
    <name evidence="4" type="ORF">RHOBADRAFT_56163</name>
</gene>
<dbReference type="InterPro" id="IPR036291">
    <property type="entry name" value="NAD(P)-bd_dom_sf"/>
</dbReference>
<dbReference type="PROSITE" id="PS00061">
    <property type="entry name" value="ADH_SHORT"/>
    <property type="match status" value="1"/>
</dbReference>
<dbReference type="Pfam" id="PF13561">
    <property type="entry name" value="adh_short_C2"/>
    <property type="match status" value="1"/>
</dbReference>
<dbReference type="STRING" id="578459.A0A0P9ERL9"/>
<organism evidence="4 5">
    <name type="scientific">Rhodotorula graminis (strain WP1)</name>
    <dbReference type="NCBI Taxonomy" id="578459"/>
    <lineage>
        <taxon>Eukaryota</taxon>
        <taxon>Fungi</taxon>
        <taxon>Dikarya</taxon>
        <taxon>Basidiomycota</taxon>
        <taxon>Pucciniomycotina</taxon>
        <taxon>Microbotryomycetes</taxon>
        <taxon>Sporidiobolales</taxon>
        <taxon>Sporidiobolaceae</taxon>
        <taxon>Rhodotorula</taxon>
    </lineage>
</organism>
<dbReference type="EMBL" id="KQ474089">
    <property type="protein sequence ID" value="KPV72027.1"/>
    <property type="molecule type" value="Genomic_DNA"/>
</dbReference>
<reference evidence="4 5" key="1">
    <citation type="journal article" date="2015" name="Front. Microbiol.">
        <title>Genome sequence of the plant growth promoting endophytic yeast Rhodotorula graminis WP1.</title>
        <authorList>
            <person name="Firrincieli A."/>
            <person name="Otillar R."/>
            <person name="Salamov A."/>
            <person name="Schmutz J."/>
            <person name="Khan Z."/>
            <person name="Redman R.S."/>
            <person name="Fleck N.D."/>
            <person name="Lindquist E."/>
            <person name="Grigoriev I.V."/>
            <person name="Doty S.L."/>
        </authorList>
    </citation>
    <scope>NUCLEOTIDE SEQUENCE [LARGE SCALE GENOMIC DNA]</scope>
    <source>
        <strain evidence="4 5">WP1</strain>
    </source>
</reference>
<dbReference type="PANTHER" id="PTHR42760">
    <property type="entry name" value="SHORT-CHAIN DEHYDROGENASES/REDUCTASES FAMILY MEMBER"/>
    <property type="match status" value="1"/>
</dbReference>
<dbReference type="AlphaFoldDB" id="A0A0P9ERL9"/>
<name>A0A0P9ERL9_RHOGW</name>
<protein>
    <submittedName>
        <fullName evidence="4">Uncharacterized protein</fullName>
    </submittedName>
</protein>
<dbReference type="Proteomes" id="UP000053890">
    <property type="component" value="Unassembled WGS sequence"/>
</dbReference>
<proteinExistence type="inferred from homology"/>
<dbReference type="InterPro" id="IPR002347">
    <property type="entry name" value="SDR_fam"/>
</dbReference>
<dbReference type="InterPro" id="IPR020904">
    <property type="entry name" value="Sc_DH/Rdtase_CS"/>
</dbReference>
<keyword evidence="3" id="KW-0560">Oxidoreductase</keyword>
<dbReference type="PANTHER" id="PTHR42760:SF133">
    <property type="entry name" value="3-OXOACYL-[ACYL-CARRIER-PROTEIN] REDUCTASE"/>
    <property type="match status" value="1"/>
</dbReference>
<evidence type="ECO:0000256" key="3">
    <source>
        <dbReference type="ARBA" id="ARBA00023002"/>
    </source>
</evidence>
<evidence type="ECO:0000256" key="1">
    <source>
        <dbReference type="ARBA" id="ARBA00006484"/>
    </source>
</evidence>
<dbReference type="FunFam" id="3.40.50.720:FF:000084">
    <property type="entry name" value="Short-chain dehydrogenase reductase"/>
    <property type="match status" value="1"/>
</dbReference>
<sequence length="303" mass="31433">MSAQSRLNAVAGQLASAPKGILAGQVAIVTGAAQGIGRSCAIIFAQEGAKVVVSDLDEAKAKLVVDEIKKAGGEAIAVGGDVTAQDFPKKLVGATIEAYGGINILVNMAGFTADRMLHTTPDDMFELMLKVHNTAPFRLIKEIAPYMRSKDPKSRDTNKSIINISSTSGIHGNVGQANYATAKAGIVGLTKTVAKEWGPFGVRCNTVAFGYITTRLTQAKELGETIEVNGKKIPLGIPGRGNNAQTDSDRVPDIPLGRAGSPDEAAKACLFLACEMSSYISGHTLEVTGGRGSSFLGTLGASA</sequence>